<accession>A0A5B7JCQ0</accession>
<organism evidence="1 2">
    <name type="scientific">Portunus trituberculatus</name>
    <name type="common">Swimming crab</name>
    <name type="synonym">Neptunus trituberculatus</name>
    <dbReference type="NCBI Taxonomy" id="210409"/>
    <lineage>
        <taxon>Eukaryota</taxon>
        <taxon>Metazoa</taxon>
        <taxon>Ecdysozoa</taxon>
        <taxon>Arthropoda</taxon>
        <taxon>Crustacea</taxon>
        <taxon>Multicrustacea</taxon>
        <taxon>Malacostraca</taxon>
        <taxon>Eumalacostraca</taxon>
        <taxon>Eucarida</taxon>
        <taxon>Decapoda</taxon>
        <taxon>Pleocyemata</taxon>
        <taxon>Brachyura</taxon>
        <taxon>Eubrachyura</taxon>
        <taxon>Portunoidea</taxon>
        <taxon>Portunidae</taxon>
        <taxon>Portuninae</taxon>
        <taxon>Portunus</taxon>
    </lineage>
</organism>
<comment type="caution">
    <text evidence="1">The sequence shown here is derived from an EMBL/GenBank/DDBJ whole genome shotgun (WGS) entry which is preliminary data.</text>
</comment>
<dbReference type="EMBL" id="VSRR010089245">
    <property type="protein sequence ID" value="MPC91866.1"/>
    <property type="molecule type" value="Genomic_DNA"/>
</dbReference>
<dbReference type="AlphaFoldDB" id="A0A5B7JCQ0"/>
<gene>
    <name evidence="1" type="ORF">E2C01_086928</name>
</gene>
<protein>
    <submittedName>
        <fullName evidence="1">Uncharacterized protein</fullName>
    </submittedName>
</protein>
<evidence type="ECO:0000313" key="2">
    <source>
        <dbReference type="Proteomes" id="UP000324222"/>
    </source>
</evidence>
<dbReference type="Proteomes" id="UP000324222">
    <property type="component" value="Unassembled WGS sequence"/>
</dbReference>
<sequence>MPQSLGLAVSQPCRRRRRVREGVEADVKRLRMEVKVHPAAVVVTVLCRGLRLLLLLRTRCVGVGRASCVVSAGSRY</sequence>
<reference evidence="1 2" key="1">
    <citation type="submission" date="2019-05" db="EMBL/GenBank/DDBJ databases">
        <title>Another draft genome of Portunus trituberculatus and its Hox gene families provides insights of decapod evolution.</title>
        <authorList>
            <person name="Jeong J.-H."/>
            <person name="Song I."/>
            <person name="Kim S."/>
            <person name="Choi T."/>
            <person name="Kim D."/>
            <person name="Ryu S."/>
            <person name="Kim W."/>
        </authorList>
    </citation>
    <scope>NUCLEOTIDE SEQUENCE [LARGE SCALE GENOMIC DNA]</scope>
    <source>
        <tissue evidence="1">Muscle</tissue>
    </source>
</reference>
<name>A0A5B7JCQ0_PORTR</name>
<proteinExistence type="predicted"/>
<keyword evidence="2" id="KW-1185">Reference proteome</keyword>
<evidence type="ECO:0000313" key="1">
    <source>
        <dbReference type="EMBL" id="MPC91866.1"/>
    </source>
</evidence>